<gene>
    <name evidence="3" type="ORF">D7M11_21485</name>
</gene>
<keyword evidence="1" id="KW-1133">Transmembrane helix</keyword>
<dbReference type="PANTHER" id="PTHR34220:SF7">
    <property type="entry name" value="SENSOR HISTIDINE KINASE YPDA"/>
    <property type="match status" value="1"/>
</dbReference>
<protein>
    <submittedName>
        <fullName evidence="3">HAMP domain-containing protein</fullName>
    </submittedName>
</protein>
<evidence type="ECO:0000259" key="2">
    <source>
        <dbReference type="Pfam" id="PF06580"/>
    </source>
</evidence>
<dbReference type="AlphaFoldDB" id="A0A3B0C3S6"/>
<evidence type="ECO:0000256" key="1">
    <source>
        <dbReference type="SAM" id="Phobius"/>
    </source>
</evidence>
<keyword evidence="4" id="KW-1185">Reference proteome</keyword>
<keyword evidence="1" id="KW-0472">Membrane</keyword>
<feature type="transmembrane region" description="Helical" evidence="1">
    <location>
        <begin position="12"/>
        <end position="34"/>
    </location>
</feature>
<dbReference type="Pfam" id="PF06580">
    <property type="entry name" value="His_kinase"/>
    <property type="match status" value="1"/>
</dbReference>
<dbReference type="InterPro" id="IPR050640">
    <property type="entry name" value="Bact_2-comp_sensor_kinase"/>
</dbReference>
<dbReference type="Gene3D" id="3.30.565.10">
    <property type="entry name" value="Histidine kinase-like ATPase, C-terminal domain"/>
    <property type="match status" value="1"/>
</dbReference>
<proteinExistence type="predicted"/>
<name>A0A3B0C3S6_9BACL</name>
<dbReference type="GO" id="GO:0016020">
    <property type="term" value="C:membrane"/>
    <property type="evidence" value="ECO:0007669"/>
    <property type="project" value="InterPro"/>
</dbReference>
<comment type="caution">
    <text evidence="3">The sequence shown here is derived from an EMBL/GenBank/DDBJ whole genome shotgun (WGS) entry which is preliminary data.</text>
</comment>
<sequence>MLQKWSFPTRLFAIYSLIIILVVPLSNFVLYRYYKSIAYQTLSRAFDLEVNTLAEQLDKVIVAADSLAVNTLANPSIENWMKETPDANSNSKVINIFNKMRLDLDVDPDSFNRISIIKDSGTFLTFGASSLNKDQAKKRITSLTWFDDVENKPMLVLPPHRDDWDSKGKMIVSVIRGAVPGTVIEVQIPFSYMEAMLFKGNFTTNGKHVTVYDDNDEIIYPSEERVMPSGPYVTAESRFSHGGWRIVVAQPMDLLLKPVRETGYWMAAIAGGLSLASLTMIYFFTARTTRPLVRLSHAMAQLPGDEKTNVQLARLFANVDGKETHNEVVHLYHSFRSMLERLEESKQLAVEARSRELQAQFLALQAQMNPHFLYNTLTLIGMLGMEDGNDEIPKITGELVQMLRYITYDSKELVTLKEEVDHALCYLDIMKMRYRDHLSVQVSLSGDLSAIRVPKLVVQPFVENCVKHGFAGKKYPWRIELAVAVSESGWSVGIRDDGGGFGSDFLQRFEANRNRSGAFDLYAQSGGLGVMNTYARLHHTFGDKLTFVLSNGEAGGASVNWGMKTGEDADAEHIARG</sequence>
<accession>A0A3B0C3S6</accession>
<reference evidence="3 4" key="1">
    <citation type="journal article" date="2007" name="Int. J. Syst. Evol. Microbiol.">
        <title>Paenibacillus ginsengarvi sp. nov., isolated from soil from ginseng cultivation.</title>
        <authorList>
            <person name="Yoon M.H."/>
            <person name="Ten L.N."/>
            <person name="Im W.T."/>
        </authorList>
    </citation>
    <scope>NUCLEOTIDE SEQUENCE [LARGE SCALE GENOMIC DNA]</scope>
    <source>
        <strain evidence="3 4">KCTC 13059</strain>
    </source>
</reference>
<dbReference type="PANTHER" id="PTHR34220">
    <property type="entry name" value="SENSOR HISTIDINE KINASE YPDA"/>
    <property type="match status" value="1"/>
</dbReference>
<organism evidence="3 4">
    <name type="scientific">Paenibacillus ginsengarvi</name>
    <dbReference type="NCBI Taxonomy" id="400777"/>
    <lineage>
        <taxon>Bacteria</taxon>
        <taxon>Bacillati</taxon>
        <taxon>Bacillota</taxon>
        <taxon>Bacilli</taxon>
        <taxon>Bacillales</taxon>
        <taxon>Paenibacillaceae</taxon>
        <taxon>Paenibacillus</taxon>
    </lineage>
</organism>
<feature type="transmembrane region" description="Helical" evidence="1">
    <location>
        <begin position="264"/>
        <end position="284"/>
    </location>
</feature>
<dbReference type="OrthoDB" id="370211at2"/>
<dbReference type="EMBL" id="RBAH01000017">
    <property type="protein sequence ID" value="RKN78949.1"/>
    <property type="molecule type" value="Genomic_DNA"/>
</dbReference>
<evidence type="ECO:0000313" key="3">
    <source>
        <dbReference type="EMBL" id="RKN78949.1"/>
    </source>
</evidence>
<dbReference type="Gene3D" id="6.10.340.10">
    <property type="match status" value="1"/>
</dbReference>
<dbReference type="InterPro" id="IPR010559">
    <property type="entry name" value="Sig_transdc_His_kin_internal"/>
</dbReference>
<keyword evidence="1" id="KW-0812">Transmembrane</keyword>
<evidence type="ECO:0000313" key="4">
    <source>
        <dbReference type="Proteomes" id="UP000282311"/>
    </source>
</evidence>
<dbReference type="InterPro" id="IPR036890">
    <property type="entry name" value="HATPase_C_sf"/>
</dbReference>
<dbReference type="RefSeq" id="WP_120749319.1">
    <property type="nucleotide sequence ID" value="NZ_RBAH01000017.1"/>
</dbReference>
<dbReference type="Proteomes" id="UP000282311">
    <property type="component" value="Unassembled WGS sequence"/>
</dbReference>
<dbReference type="GO" id="GO:0000155">
    <property type="term" value="F:phosphorelay sensor kinase activity"/>
    <property type="evidence" value="ECO:0007669"/>
    <property type="project" value="InterPro"/>
</dbReference>
<feature type="domain" description="Signal transduction histidine kinase internal region" evidence="2">
    <location>
        <begin position="359"/>
        <end position="438"/>
    </location>
</feature>
<dbReference type="SUPFAM" id="SSF55874">
    <property type="entry name" value="ATPase domain of HSP90 chaperone/DNA topoisomerase II/histidine kinase"/>
    <property type="match status" value="1"/>
</dbReference>